<evidence type="ECO:0000313" key="2">
    <source>
        <dbReference type="EMBL" id="MBQ0957632.1"/>
    </source>
</evidence>
<keyword evidence="3" id="KW-1185">Reference proteome</keyword>
<keyword evidence="1" id="KW-0812">Transmembrane</keyword>
<dbReference type="Proteomes" id="UP000678374">
    <property type="component" value="Unassembled WGS sequence"/>
</dbReference>
<protein>
    <recommendedName>
        <fullName evidence="4">Transmembrane protein</fullName>
    </recommendedName>
</protein>
<accession>A0A940YF68</accession>
<dbReference type="AlphaFoldDB" id="A0A940YF68"/>
<keyword evidence="1" id="KW-1133">Transmembrane helix</keyword>
<proteinExistence type="predicted"/>
<organism evidence="2 3">
    <name type="scientific">Ideonella aquatica</name>
    <dbReference type="NCBI Taxonomy" id="2824119"/>
    <lineage>
        <taxon>Bacteria</taxon>
        <taxon>Pseudomonadati</taxon>
        <taxon>Pseudomonadota</taxon>
        <taxon>Betaproteobacteria</taxon>
        <taxon>Burkholderiales</taxon>
        <taxon>Sphaerotilaceae</taxon>
        <taxon>Ideonella</taxon>
    </lineage>
</organism>
<feature type="transmembrane region" description="Helical" evidence="1">
    <location>
        <begin position="29"/>
        <end position="48"/>
    </location>
</feature>
<evidence type="ECO:0000313" key="3">
    <source>
        <dbReference type="Proteomes" id="UP000678374"/>
    </source>
</evidence>
<dbReference type="RefSeq" id="WP_210799963.1">
    <property type="nucleotide sequence ID" value="NZ_JAGQDE010000001.1"/>
</dbReference>
<gene>
    <name evidence="2" type="ORF">KAK06_01555</name>
</gene>
<name>A0A940YF68_9BURK</name>
<keyword evidence="1" id="KW-0472">Membrane</keyword>
<reference evidence="2" key="1">
    <citation type="submission" date="2021-04" db="EMBL/GenBank/DDBJ databases">
        <title>The genome sequence of Ideonella sp. 4Y11.</title>
        <authorList>
            <person name="Liu Y."/>
        </authorList>
    </citation>
    <scope>NUCLEOTIDE SEQUENCE</scope>
    <source>
        <strain evidence="2">4Y11</strain>
    </source>
</reference>
<feature type="transmembrane region" description="Helical" evidence="1">
    <location>
        <begin position="68"/>
        <end position="89"/>
    </location>
</feature>
<evidence type="ECO:0008006" key="4">
    <source>
        <dbReference type="Google" id="ProtNLM"/>
    </source>
</evidence>
<comment type="caution">
    <text evidence="2">The sequence shown here is derived from an EMBL/GenBank/DDBJ whole genome shotgun (WGS) entry which is preliminary data.</text>
</comment>
<sequence length="114" mass="12553">MVDAFQRLPGGQRTPPGLERRILRLLPKALWQGSLLLMLPSLLVRLLGADLAAETFALNTVDHWVLGLLFLHWNGVLTVAIGAFIVMVMKGPAYVADAYPMDRRAAHGPDHPPH</sequence>
<evidence type="ECO:0000256" key="1">
    <source>
        <dbReference type="SAM" id="Phobius"/>
    </source>
</evidence>
<dbReference type="EMBL" id="JAGQDE010000001">
    <property type="protein sequence ID" value="MBQ0957632.1"/>
    <property type="molecule type" value="Genomic_DNA"/>
</dbReference>